<sequence length="491" mass="56160">MNFKNKNKKRERESDDEDSSGDEKIVTNFINKKQNKNETTTTTTTNTPLSTLAISTGGNKNQKLTDILTELSIFEKNKGLQHKYSAYRKAVQSIRAHPKEITSGIEAQKLDGVGKKIAKKIQEIIDTGELKKLNNQQKDETLTSIGEISKISGIGPKAAQKFFDEGIKSIKDLEKIKDRLTHHQQIGLKYFHEIEQKVPRNEIEEFEELVRQALLKIDKKIIYETCGSYRRGLPSSGDVDILLSHPNYSLKMKDKKETFHIIEKLVDSLKKSGIIIDDLSFGPLKYMGVCKLPSHIKLDDNNGCKKENYANYSDKEEEEEEEEDEDDCSTKKENNEGKEDETSDGEEFEEDSDATEPEDESKRLPPKKILKKKKVEKKQEIKKPKKTTTSTSINKGDNGKKSNQHITRRIDFKLIPIESYYFGLLHNTGSDEFNRQMRGIALAKGYTLSEYGINKFSKETGKDDQTIPVNSEEEIFKIIGMKYYPPQERNL</sequence>
<evidence type="ECO:0000256" key="8">
    <source>
        <dbReference type="ARBA" id="ARBA00022679"/>
    </source>
</evidence>
<dbReference type="InterPro" id="IPR002054">
    <property type="entry name" value="DNA-dir_DNA_pol_X"/>
</dbReference>
<gene>
    <name evidence="30" type="ORF">RB653_000997</name>
</gene>
<evidence type="ECO:0000256" key="9">
    <source>
        <dbReference type="ARBA" id="ARBA00022695"/>
    </source>
</evidence>
<keyword evidence="6" id="KW-0963">Cytoplasm</keyword>
<feature type="compositionally biased region" description="Low complexity" evidence="27">
    <location>
        <begin position="37"/>
        <end position="47"/>
    </location>
</feature>
<dbReference type="PROSITE" id="PS00522">
    <property type="entry name" value="DNA_POLYMERASE_X"/>
    <property type="match status" value="1"/>
</dbReference>
<dbReference type="FunFam" id="3.30.210.10:FF:000002">
    <property type="entry name" value="DNA polymerase"/>
    <property type="match status" value="1"/>
</dbReference>
<dbReference type="Pfam" id="PF14792">
    <property type="entry name" value="DNA_pol_B_palm"/>
    <property type="match status" value="1"/>
</dbReference>
<keyword evidence="19" id="KW-0456">Lyase</keyword>
<comment type="subcellular location">
    <subcellularLocation>
        <location evidence="3">Cytoplasm</location>
    </subcellularLocation>
    <subcellularLocation>
        <location evidence="2 26">Nucleus</location>
    </subcellularLocation>
</comment>
<evidence type="ECO:0000256" key="24">
    <source>
        <dbReference type="ARBA" id="ARBA00049244"/>
    </source>
</evidence>
<dbReference type="GO" id="GO:0005634">
    <property type="term" value="C:nucleus"/>
    <property type="evidence" value="ECO:0007669"/>
    <property type="project" value="UniProtKB-SubCell"/>
</dbReference>
<feature type="domain" description="Helix-hairpin-helix DNA-binding motif class 1" evidence="28">
    <location>
        <begin position="105"/>
        <end position="124"/>
    </location>
</feature>
<dbReference type="InterPro" id="IPR010996">
    <property type="entry name" value="HHH_MUS81"/>
</dbReference>
<feature type="compositionally biased region" description="Basic residues" evidence="27">
    <location>
        <begin position="364"/>
        <end position="376"/>
    </location>
</feature>
<evidence type="ECO:0000256" key="13">
    <source>
        <dbReference type="ARBA" id="ARBA00022842"/>
    </source>
</evidence>
<evidence type="ECO:0000256" key="7">
    <source>
        <dbReference type="ARBA" id="ARBA00022634"/>
    </source>
</evidence>
<dbReference type="GO" id="GO:0006284">
    <property type="term" value="P:base-excision repair"/>
    <property type="evidence" value="ECO:0007669"/>
    <property type="project" value="TreeGrafter"/>
</dbReference>
<dbReference type="InterPro" id="IPR019843">
    <property type="entry name" value="DNA_pol-X_BS"/>
</dbReference>
<keyword evidence="10" id="KW-0235">DNA replication</keyword>
<keyword evidence="7" id="KW-0237">DNA synthesis</keyword>
<dbReference type="SMART" id="SM00278">
    <property type="entry name" value="HhH1"/>
    <property type="match status" value="2"/>
</dbReference>
<dbReference type="PANTHER" id="PTHR11276">
    <property type="entry name" value="DNA POLYMERASE TYPE-X FAMILY MEMBER"/>
    <property type="match status" value="1"/>
</dbReference>
<keyword evidence="12 26" id="KW-0227">DNA damage</keyword>
<dbReference type="InterPro" id="IPR003583">
    <property type="entry name" value="Hlx-hairpin-Hlx_DNA-bd_motif"/>
</dbReference>
<evidence type="ECO:0000256" key="25">
    <source>
        <dbReference type="PIRSR" id="PIRSR622312-50"/>
    </source>
</evidence>
<name>A0AAN7Z1Q5_9MYCE</name>
<evidence type="ECO:0000256" key="3">
    <source>
        <dbReference type="ARBA" id="ARBA00004496"/>
    </source>
</evidence>
<keyword evidence="31" id="KW-1185">Reference proteome</keyword>
<dbReference type="GO" id="GO:0003677">
    <property type="term" value="F:DNA binding"/>
    <property type="evidence" value="ECO:0007669"/>
    <property type="project" value="UniProtKB-UniRule"/>
</dbReference>
<comment type="caution">
    <text evidence="30">The sequence shown here is derived from an EMBL/GenBank/DDBJ whole genome shotgun (WGS) entry which is preliminary data.</text>
</comment>
<evidence type="ECO:0000256" key="1">
    <source>
        <dbReference type="ARBA" id="ARBA00001946"/>
    </source>
</evidence>
<evidence type="ECO:0000256" key="21">
    <source>
        <dbReference type="ARBA" id="ARBA00044632"/>
    </source>
</evidence>
<evidence type="ECO:0000313" key="31">
    <source>
        <dbReference type="Proteomes" id="UP001344447"/>
    </source>
</evidence>
<accession>A0AAN7Z1Q5</accession>
<feature type="domain" description="DNA-directed DNA polymerase X" evidence="29">
    <location>
        <begin position="59"/>
        <end position="490"/>
    </location>
</feature>
<evidence type="ECO:0000256" key="4">
    <source>
        <dbReference type="ARBA" id="ARBA00008323"/>
    </source>
</evidence>
<keyword evidence="16" id="KW-0915">Sodium</keyword>
<feature type="active site" description="Nucleophile; Schiff-base intermediate with DNA; for 5'-dRP lyase activity" evidence="25">
    <location>
        <position position="120"/>
    </location>
</feature>
<evidence type="ECO:0000256" key="19">
    <source>
        <dbReference type="ARBA" id="ARBA00023239"/>
    </source>
</evidence>
<evidence type="ECO:0000256" key="14">
    <source>
        <dbReference type="ARBA" id="ARBA00022843"/>
    </source>
</evidence>
<protein>
    <recommendedName>
        <fullName evidence="26">DNA polymerase</fullName>
        <ecNumber evidence="26">2.7.7.7</ecNumber>
    </recommendedName>
</protein>
<comment type="function">
    <text evidence="23">Repair polymerase that plays a key role in base-excision repair. During this process, the damaged base is excised by specific DNA glycosylases, the DNA backbone is nicked at the abasic site by an apurinic/apyrimidic (AP) endonuclease, and POLB removes 5'-deoxyribose-phosphate from the preincised AP site acting as a 5'-deoxyribose-phosphate lyase (5'-dRP lyase); through its DNA polymerase activity, it adds one nucleotide to the 3' end of the arising single-nucleotide gap. Conducts 'gap-filling' DNA synthesis in a stepwise distributive fashion rather than in a processive fashion as for other DNA polymerases. It is also able to cleave sugar-phosphate bonds 3' to an intact AP site, acting as an AP lyase.</text>
</comment>
<dbReference type="Pfam" id="PF10391">
    <property type="entry name" value="DNA_pol_lambd_f"/>
    <property type="match status" value="1"/>
</dbReference>
<dbReference type="GO" id="GO:0005737">
    <property type="term" value="C:cytoplasm"/>
    <property type="evidence" value="ECO:0007669"/>
    <property type="project" value="UniProtKB-SubCell"/>
</dbReference>
<dbReference type="InterPro" id="IPR029398">
    <property type="entry name" value="PolB_thumb"/>
</dbReference>
<evidence type="ECO:0000256" key="5">
    <source>
        <dbReference type="ARBA" id="ARBA00022481"/>
    </source>
</evidence>
<dbReference type="Pfam" id="PF14716">
    <property type="entry name" value="HHH_8"/>
    <property type="match status" value="1"/>
</dbReference>
<evidence type="ECO:0000256" key="20">
    <source>
        <dbReference type="ARBA" id="ARBA00023242"/>
    </source>
</evidence>
<evidence type="ECO:0000313" key="30">
    <source>
        <dbReference type="EMBL" id="KAK5580970.1"/>
    </source>
</evidence>
<dbReference type="PRINTS" id="PR00869">
    <property type="entry name" value="DNAPOLX"/>
</dbReference>
<dbReference type="GO" id="GO:0140078">
    <property type="term" value="F:class I DNA-(apurinic or apyrimidinic site) endonuclease activity"/>
    <property type="evidence" value="ECO:0007669"/>
    <property type="project" value="UniProtKB-EC"/>
</dbReference>
<dbReference type="InterPro" id="IPR018944">
    <property type="entry name" value="DNA_pol_lambd_fingers_domain"/>
</dbReference>
<feature type="region of interest" description="Disordered" evidence="27">
    <location>
        <begin position="1"/>
        <end position="47"/>
    </location>
</feature>
<dbReference type="EMBL" id="JAVFKY010000002">
    <property type="protein sequence ID" value="KAK5580970.1"/>
    <property type="molecule type" value="Genomic_DNA"/>
</dbReference>
<comment type="catalytic activity">
    <reaction evidence="24 26">
        <text>DNA(n) + a 2'-deoxyribonucleoside 5'-triphosphate = DNA(n+1) + diphosphate</text>
        <dbReference type="Rhea" id="RHEA:22508"/>
        <dbReference type="Rhea" id="RHEA-COMP:17339"/>
        <dbReference type="Rhea" id="RHEA-COMP:17340"/>
        <dbReference type="ChEBI" id="CHEBI:33019"/>
        <dbReference type="ChEBI" id="CHEBI:61560"/>
        <dbReference type="ChEBI" id="CHEBI:173112"/>
        <dbReference type="EC" id="2.7.7.7"/>
    </reaction>
</comment>
<dbReference type="AlphaFoldDB" id="A0AAN7Z1Q5"/>
<evidence type="ECO:0000256" key="2">
    <source>
        <dbReference type="ARBA" id="ARBA00004123"/>
    </source>
</evidence>
<keyword evidence="17" id="KW-0238">DNA-binding</keyword>
<feature type="compositionally biased region" description="Basic and acidic residues" evidence="27">
    <location>
        <begin position="328"/>
        <end position="337"/>
    </location>
</feature>
<evidence type="ECO:0000259" key="29">
    <source>
        <dbReference type="SMART" id="SM00483"/>
    </source>
</evidence>
<evidence type="ECO:0000256" key="27">
    <source>
        <dbReference type="SAM" id="MobiDB-lite"/>
    </source>
</evidence>
<dbReference type="Pfam" id="PF14791">
    <property type="entry name" value="DNA_pol_B_thumb"/>
    <property type="match status" value="1"/>
</dbReference>
<feature type="compositionally biased region" description="Acidic residues" evidence="27">
    <location>
        <begin position="338"/>
        <end position="359"/>
    </location>
</feature>
<dbReference type="Gene3D" id="1.10.150.110">
    <property type="entry name" value="DNA polymerase beta, N-terminal domain-like"/>
    <property type="match status" value="1"/>
</dbReference>
<dbReference type="EC" id="2.7.7.7" evidence="26"/>
<dbReference type="Proteomes" id="UP001344447">
    <property type="component" value="Unassembled WGS sequence"/>
</dbReference>
<dbReference type="GO" id="GO:0003887">
    <property type="term" value="F:DNA-directed DNA polymerase activity"/>
    <property type="evidence" value="ECO:0007669"/>
    <property type="project" value="UniProtKB-UniRule"/>
</dbReference>
<keyword evidence="5" id="KW-0488">Methylation</keyword>
<keyword evidence="9 26" id="KW-0548">Nucleotidyltransferase</keyword>
<evidence type="ECO:0000256" key="12">
    <source>
        <dbReference type="ARBA" id="ARBA00022763"/>
    </source>
</evidence>
<keyword evidence="13" id="KW-0460">Magnesium</keyword>
<dbReference type="SMART" id="SM00483">
    <property type="entry name" value="POLXc"/>
    <property type="match status" value="1"/>
</dbReference>
<keyword evidence="8 26" id="KW-0808">Transferase</keyword>
<dbReference type="SUPFAM" id="SSF81301">
    <property type="entry name" value="Nucleotidyltransferase"/>
    <property type="match status" value="2"/>
</dbReference>
<evidence type="ECO:0000256" key="15">
    <source>
        <dbReference type="ARBA" id="ARBA00022932"/>
    </source>
</evidence>
<dbReference type="InterPro" id="IPR028207">
    <property type="entry name" value="DNA_pol_B_palm_palm"/>
</dbReference>
<proteinExistence type="inferred from homology"/>
<evidence type="ECO:0000256" key="26">
    <source>
        <dbReference type="RuleBase" id="RU366014"/>
    </source>
</evidence>
<organism evidence="30 31">
    <name type="scientific">Dictyostelium firmibasis</name>
    <dbReference type="NCBI Taxonomy" id="79012"/>
    <lineage>
        <taxon>Eukaryota</taxon>
        <taxon>Amoebozoa</taxon>
        <taxon>Evosea</taxon>
        <taxon>Eumycetozoa</taxon>
        <taxon>Dictyostelia</taxon>
        <taxon>Dictyosteliales</taxon>
        <taxon>Dictyosteliaceae</taxon>
        <taxon>Dictyostelium</taxon>
    </lineage>
</organism>
<comment type="function">
    <text evidence="26">DNA polymerase that functions in several pathways of DNA repair. Involved in base excision repair (BER) responsible for repair of lesions that give rise to abasic (AP) sites in DNA. Also contributes to DNA double-strand break repair by non-homologous end joining and homologous recombination. Has both template-dependent and template-independent (terminal transferase) DNA polymerase activities. Has also a 5'-deoxyribose-5-phosphate lyase (dRP lyase) activity.</text>
</comment>
<dbReference type="PRINTS" id="PR00870">
    <property type="entry name" value="DNAPOLXBETA"/>
</dbReference>
<dbReference type="Gene3D" id="3.30.460.10">
    <property type="entry name" value="Beta Polymerase, domain 2"/>
    <property type="match status" value="1"/>
</dbReference>
<keyword evidence="18 26" id="KW-0234">DNA repair</keyword>
<keyword evidence="11" id="KW-0479">Metal-binding</keyword>
<keyword evidence="15 26" id="KW-0239">DNA-directed DNA polymerase</keyword>
<dbReference type="PANTHER" id="PTHR11276:SF42">
    <property type="entry name" value="DNA POLYMERASE BETA"/>
    <property type="match status" value="1"/>
</dbReference>
<reference evidence="30 31" key="1">
    <citation type="submission" date="2023-11" db="EMBL/GenBank/DDBJ databases">
        <title>Dfirmibasis_genome.</title>
        <authorList>
            <person name="Edelbroek B."/>
            <person name="Kjellin J."/>
            <person name="Jerlstrom-Hultqvist J."/>
            <person name="Soderbom F."/>
        </authorList>
    </citation>
    <scope>NUCLEOTIDE SEQUENCE [LARGE SCALE GENOMIC DNA]</scope>
    <source>
        <strain evidence="30 31">TNS-C-14</strain>
    </source>
</reference>
<evidence type="ECO:0000256" key="11">
    <source>
        <dbReference type="ARBA" id="ARBA00022723"/>
    </source>
</evidence>
<feature type="domain" description="Helix-hairpin-helix DNA-binding motif class 1" evidence="28">
    <location>
        <begin position="146"/>
        <end position="165"/>
    </location>
</feature>
<dbReference type="GO" id="GO:0046872">
    <property type="term" value="F:metal ion binding"/>
    <property type="evidence" value="ECO:0007669"/>
    <property type="project" value="UniProtKB-UniRule"/>
</dbReference>
<dbReference type="InterPro" id="IPR027421">
    <property type="entry name" value="DNA_pol_lamdba_lyase_dom_sf"/>
</dbReference>
<dbReference type="InterPro" id="IPR022312">
    <property type="entry name" value="DNA_pol_X"/>
</dbReference>
<dbReference type="GO" id="GO:0006303">
    <property type="term" value="P:double-strand break repair via nonhomologous end joining"/>
    <property type="evidence" value="ECO:0007669"/>
    <property type="project" value="TreeGrafter"/>
</dbReference>
<evidence type="ECO:0000256" key="10">
    <source>
        <dbReference type="ARBA" id="ARBA00022705"/>
    </source>
</evidence>
<dbReference type="Gene3D" id="1.10.150.20">
    <property type="entry name" value="5' to 3' exonuclease, C-terminal subdomain"/>
    <property type="match status" value="1"/>
</dbReference>
<comment type="catalytic activity">
    <reaction evidence="22">
        <text>a 5'-end 2'-deoxyribose-2'-deoxyribonucleotide-DNA = (2E,4S)-4-hydroxypenten-2-al-5-phosphate + a 5'-end 5'-phospho-2'-deoxyribonucleoside-DNA + H(+)</text>
        <dbReference type="Rhea" id="RHEA:76255"/>
        <dbReference type="Rhea" id="RHEA-COMP:13180"/>
        <dbReference type="Rhea" id="RHEA-COMP:18657"/>
        <dbReference type="ChEBI" id="CHEBI:15378"/>
        <dbReference type="ChEBI" id="CHEBI:136412"/>
        <dbReference type="ChEBI" id="CHEBI:195194"/>
        <dbReference type="ChEBI" id="CHEBI:195195"/>
    </reaction>
</comment>
<evidence type="ECO:0000256" key="6">
    <source>
        <dbReference type="ARBA" id="ARBA00022490"/>
    </source>
</evidence>
<evidence type="ECO:0000256" key="16">
    <source>
        <dbReference type="ARBA" id="ARBA00023053"/>
    </source>
</evidence>
<comment type="cofactor">
    <cofactor evidence="1">
        <name>Mg(2+)</name>
        <dbReference type="ChEBI" id="CHEBI:18420"/>
    </cofactor>
</comment>
<evidence type="ECO:0000256" key="18">
    <source>
        <dbReference type="ARBA" id="ARBA00023204"/>
    </source>
</evidence>
<keyword evidence="14" id="KW-0832">Ubl conjugation</keyword>
<comment type="similarity">
    <text evidence="4 26">Belongs to the DNA polymerase type-X family.</text>
</comment>
<keyword evidence="20 26" id="KW-0539">Nucleus</keyword>
<feature type="compositionally biased region" description="Acidic residues" evidence="27">
    <location>
        <begin position="315"/>
        <end position="327"/>
    </location>
</feature>
<dbReference type="FunFam" id="1.10.150.110:FF:000005">
    <property type="entry name" value="DNA polymerase POL4"/>
    <property type="match status" value="1"/>
</dbReference>
<dbReference type="Gene3D" id="3.30.210.10">
    <property type="entry name" value="DNA polymerase, thumb domain"/>
    <property type="match status" value="1"/>
</dbReference>
<dbReference type="InterPro" id="IPR002008">
    <property type="entry name" value="DNA_pol_X_beta-like"/>
</dbReference>
<dbReference type="InterPro" id="IPR037160">
    <property type="entry name" value="DNA_Pol_thumb_sf"/>
</dbReference>
<dbReference type="SUPFAM" id="SSF47802">
    <property type="entry name" value="DNA polymerase beta, N-terminal domain-like"/>
    <property type="match status" value="1"/>
</dbReference>
<evidence type="ECO:0000259" key="28">
    <source>
        <dbReference type="SMART" id="SM00278"/>
    </source>
</evidence>
<evidence type="ECO:0000256" key="22">
    <source>
        <dbReference type="ARBA" id="ARBA00044678"/>
    </source>
</evidence>
<evidence type="ECO:0000256" key="17">
    <source>
        <dbReference type="ARBA" id="ARBA00023125"/>
    </source>
</evidence>
<evidence type="ECO:0000256" key="23">
    <source>
        <dbReference type="ARBA" id="ARBA00045548"/>
    </source>
</evidence>
<dbReference type="InterPro" id="IPR043519">
    <property type="entry name" value="NT_sf"/>
</dbReference>
<dbReference type="SUPFAM" id="SSF81585">
    <property type="entry name" value="PsbU/PolX domain-like"/>
    <property type="match status" value="1"/>
</dbReference>
<comment type="catalytic activity">
    <reaction evidence="21">
        <text>2'-deoxyribonucleotide-(2'-deoxyribose 5'-phosphate)-2'-deoxyribonucleotide-DNA = a 3'-end 2'-deoxyribonucleotide-(2,3-dehydro-2,3-deoxyribose 5'-phosphate)-DNA + a 5'-end 5'-phospho-2'-deoxyribonucleoside-DNA + H(+)</text>
        <dbReference type="Rhea" id="RHEA:66592"/>
        <dbReference type="Rhea" id="RHEA-COMP:13180"/>
        <dbReference type="Rhea" id="RHEA-COMP:16897"/>
        <dbReference type="Rhea" id="RHEA-COMP:17067"/>
        <dbReference type="ChEBI" id="CHEBI:15378"/>
        <dbReference type="ChEBI" id="CHEBI:136412"/>
        <dbReference type="ChEBI" id="CHEBI:157695"/>
        <dbReference type="ChEBI" id="CHEBI:167181"/>
        <dbReference type="EC" id="4.2.99.18"/>
    </reaction>
</comment>
<feature type="region of interest" description="Disordered" evidence="27">
    <location>
        <begin position="303"/>
        <end position="404"/>
    </location>
</feature>
<dbReference type="CDD" id="cd00141">
    <property type="entry name" value="NT_POLXc"/>
    <property type="match status" value="1"/>
</dbReference>